<organism evidence="1 2">
    <name type="scientific">Nocardioides currus</name>
    <dbReference type="NCBI Taxonomy" id="2133958"/>
    <lineage>
        <taxon>Bacteria</taxon>
        <taxon>Bacillati</taxon>
        <taxon>Actinomycetota</taxon>
        <taxon>Actinomycetes</taxon>
        <taxon>Propionibacteriales</taxon>
        <taxon>Nocardioidaceae</taxon>
        <taxon>Nocardioides</taxon>
    </lineage>
</organism>
<dbReference type="AlphaFoldDB" id="A0A2R7YXQ1"/>
<comment type="caution">
    <text evidence="1">The sequence shown here is derived from an EMBL/GenBank/DDBJ whole genome shotgun (WGS) entry which is preliminary data.</text>
</comment>
<dbReference type="RefSeq" id="WP_108344075.1">
    <property type="nucleotide sequence ID" value="NZ_PYXZ01000003.1"/>
</dbReference>
<gene>
    <name evidence="1" type="ORF">C7S10_08795</name>
</gene>
<evidence type="ECO:0000313" key="2">
    <source>
        <dbReference type="Proteomes" id="UP000244867"/>
    </source>
</evidence>
<dbReference type="EMBL" id="PYXZ01000003">
    <property type="protein sequence ID" value="PUA81133.1"/>
    <property type="molecule type" value="Genomic_DNA"/>
</dbReference>
<reference evidence="1 2" key="1">
    <citation type="submission" date="2018-03" db="EMBL/GenBank/DDBJ databases">
        <authorList>
            <person name="Keele B.F."/>
        </authorList>
    </citation>
    <scope>NUCLEOTIDE SEQUENCE [LARGE SCALE GENOMIC DNA]</scope>
    <source>
        <strain evidence="1 2">IB-3</strain>
    </source>
</reference>
<sequence length="78" mass="8995">MTGRGLHVCLEQPNAPVRDADYPVDTRWVCSCGSHYMFREGFNRAGHVGMDWWEVPPVAIPRQRRASLRERLFPARQG</sequence>
<proteinExistence type="predicted"/>
<name>A0A2R7YXQ1_9ACTN</name>
<dbReference type="Proteomes" id="UP000244867">
    <property type="component" value="Unassembled WGS sequence"/>
</dbReference>
<accession>A0A2R7YXQ1</accession>
<dbReference type="OrthoDB" id="3787107at2"/>
<evidence type="ECO:0000313" key="1">
    <source>
        <dbReference type="EMBL" id="PUA81133.1"/>
    </source>
</evidence>
<keyword evidence="2" id="KW-1185">Reference proteome</keyword>
<protein>
    <submittedName>
        <fullName evidence="1">Uncharacterized protein</fullName>
    </submittedName>
</protein>